<evidence type="ECO:0000313" key="3">
    <source>
        <dbReference type="Proteomes" id="UP000293289"/>
    </source>
</evidence>
<dbReference type="PANTHER" id="PTHR12149:SF8">
    <property type="entry name" value="PROTEIN-RIBULOSAMINE 3-KINASE"/>
    <property type="match status" value="1"/>
</dbReference>
<keyword evidence="1" id="KW-0808">Transferase</keyword>
<evidence type="ECO:0000256" key="1">
    <source>
        <dbReference type="PIRNR" id="PIRNR006221"/>
    </source>
</evidence>
<comment type="caution">
    <text evidence="2">The sequence shown here is derived from an EMBL/GenBank/DDBJ whole genome shotgun (WGS) entry which is preliminary data.</text>
</comment>
<reference evidence="2 3" key="1">
    <citation type="submission" date="2019-02" db="EMBL/GenBank/DDBJ databases">
        <title>Genomic Encyclopedia of Type Strains, Phase IV (KMG-IV): sequencing the most valuable type-strain genomes for metagenomic binning, comparative biology and taxonomic classification.</title>
        <authorList>
            <person name="Goeker M."/>
        </authorList>
    </citation>
    <scope>NUCLEOTIDE SEQUENCE [LARGE SCALE GENOMIC DNA]</scope>
    <source>
        <strain evidence="2 3">DSM 43045</strain>
    </source>
</reference>
<dbReference type="EMBL" id="SGWY01000001">
    <property type="protein sequence ID" value="RZS67684.1"/>
    <property type="molecule type" value="Genomic_DNA"/>
</dbReference>
<dbReference type="Proteomes" id="UP000293289">
    <property type="component" value="Unassembled WGS sequence"/>
</dbReference>
<proteinExistence type="inferred from homology"/>
<dbReference type="PANTHER" id="PTHR12149">
    <property type="entry name" value="FRUCTOSAMINE 3 KINASE-RELATED PROTEIN"/>
    <property type="match status" value="1"/>
</dbReference>
<accession>A0A4Q7MHL0</accession>
<keyword evidence="3" id="KW-1185">Reference proteome</keyword>
<evidence type="ECO:0000313" key="2">
    <source>
        <dbReference type="EMBL" id="RZS67684.1"/>
    </source>
</evidence>
<dbReference type="SUPFAM" id="SSF56112">
    <property type="entry name" value="Protein kinase-like (PK-like)"/>
    <property type="match status" value="1"/>
</dbReference>
<dbReference type="PIRSF" id="PIRSF006221">
    <property type="entry name" value="Ketosamine-3-kinase"/>
    <property type="match status" value="1"/>
</dbReference>
<dbReference type="Gene3D" id="1.20.1270.240">
    <property type="match status" value="1"/>
</dbReference>
<dbReference type="InterPro" id="IPR011009">
    <property type="entry name" value="Kinase-like_dom_sf"/>
</dbReference>
<protein>
    <submittedName>
        <fullName evidence="2">Fructosamine-3-kinase</fullName>
    </submittedName>
</protein>
<sequence length="285" mass="30052">MPDGTPALRVPRRRRRARVAALGHTGRVDTIVKARADAPDGFFEAEAAGLAWLRAAGGVATVAVVAVSPGRIELERVDRASADAGAARAFGTSLARTHAAGARAFGARPDGWGGPLFIGRRPLPAAEDRTWGAFYARDRVLPYLEIAEDVGNATAAEGALVRRATAVVAAGAFDDDDPPARIHGDLWNGNVLWSSDGVVLIDPAAHGGHRETDLAMLALFGCPFLDDVLAAYDRASPLRAGWRERLPVHQLHPLAVHAAGHGRGYGVALAEAAERVLELAGRTRE</sequence>
<gene>
    <name evidence="2" type="ORF">EV187_0105</name>
</gene>
<dbReference type="Gene3D" id="1.10.510.10">
    <property type="entry name" value="Transferase(Phosphotransferase) domain 1"/>
    <property type="match status" value="1"/>
</dbReference>
<organism evidence="2 3">
    <name type="scientific">Agromyces ramosus</name>
    <dbReference type="NCBI Taxonomy" id="33879"/>
    <lineage>
        <taxon>Bacteria</taxon>
        <taxon>Bacillati</taxon>
        <taxon>Actinomycetota</taxon>
        <taxon>Actinomycetes</taxon>
        <taxon>Micrococcales</taxon>
        <taxon>Microbacteriaceae</taxon>
        <taxon>Agromyces</taxon>
    </lineage>
</organism>
<dbReference type="AlphaFoldDB" id="A0A4Q7MHL0"/>
<dbReference type="InterPro" id="IPR016477">
    <property type="entry name" value="Fructo-/Ketosamine-3-kinase"/>
</dbReference>
<keyword evidence="1 2" id="KW-0418">Kinase</keyword>
<dbReference type="GO" id="GO:0016301">
    <property type="term" value="F:kinase activity"/>
    <property type="evidence" value="ECO:0007669"/>
    <property type="project" value="UniProtKB-UniRule"/>
</dbReference>
<comment type="similarity">
    <text evidence="1">Belongs to the fructosamine kinase family.</text>
</comment>
<name>A0A4Q7MHL0_9MICO</name>
<dbReference type="Gene3D" id="3.30.200.20">
    <property type="entry name" value="Phosphorylase Kinase, domain 1"/>
    <property type="match status" value="1"/>
</dbReference>
<dbReference type="Pfam" id="PF03881">
    <property type="entry name" value="Fructosamin_kin"/>
    <property type="match status" value="1"/>
</dbReference>